<proteinExistence type="predicted"/>
<protein>
    <submittedName>
        <fullName evidence="1">Type III secretion system protein</fullName>
    </submittedName>
</protein>
<accession>A0A5R9LE70</accession>
<evidence type="ECO:0000313" key="2">
    <source>
        <dbReference type="Proteomes" id="UP000307430"/>
    </source>
</evidence>
<dbReference type="Proteomes" id="UP000307430">
    <property type="component" value="Unassembled WGS sequence"/>
</dbReference>
<dbReference type="AlphaFoldDB" id="A0A5R9LE70"/>
<reference evidence="1 2" key="1">
    <citation type="submission" date="2019-05" db="EMBL/GenBank/DDBJ databases">
        <title>Genome sequence of Klebsiella sp strain TOUT106.</title>
        <authorList>
            <person name="Rahi P."/>
            <person name="Chaudhari D."/>
        </authorList>
    </citation>
    <scope>NUCLEOTIDE SEQUENCE [LARGE SCALE GENOMIC DNA]</scope>
    <source>
        <strain evidence="1 2">TOUT106</strain>
    </source>
</reference>
<evidence type="ECO:0000313" key="1">
    <source>
        <dbReference type="EMBL" id="TLV11730.1"/>
    </source>
</evidence>
<sequence>MDLALSWLRWWCIDCWLTAEPAWRQADFYQLDEATLRQLARTHHQQLCARLQLPASIAAVDDTLLQLMQLSSPLRLRVLRLVAEVCWRDSSRHTLTADQQRWCRRIAQAMRPGLWLTPPPGIPTGDGAIDGLWLLNLRCGPLCWPRVRLHFSPDRVQAVERLPPLSDFPSRLLPLWQAAIWQAAQEPLC</sequence>
<gene>
    <name evidence="1" type="ORF">FE839_18850</name>
</gene>
<keyword evidence="2" id="KW-1185">Reference proteome</keyword>
<name>A0A5R9LE70_9ENTR</name>
<dbReference type="EMBL" id="VCHQ01000026">
    <property type="protein sequence ID" value="TLV11730.1"/>
    <property type="molecule type" value="Genomic_DNA"/>
</dbReference>
<comment type="caution">
    <text evidence="1">The sequence shown here is derived from an EMBL/GenBank/DDBJ whole genome shotgun (WGS) entry which is preliminary data.</text>
</comment>
<organism evidence="1 2">
    <name type="scientific">Klebsiella indica</name>
    <dbReference type="NCBI Taxonomy" id="2582917"/>
    <lineage>
        <taxon>Bacteria</taxon>
        <taxon>Pseudomonadati</taxon>
        <taxon>Pseudomonadota</taxon>
        <taxon>Gammaproteobacteria</taxon>
        <taxon>Enterobacterales</taxon>
        <taxon>Enterobacteriaceae</taxon>
        <taxon>Klebsiella/Raoultella group</taxon>
        <taxon>Klebsiella</taxon>
    </lineage>
</organism>